<keyword evidence="5" id="KW-0862">Zinc</keyword>
<dbReference type="SMART" id="SM00557">
    <property type="entry name" value="IG_FLMN"/>
    <property type="match status" value="1"/>
</dbReference>
<evidence type="ECO:0000256" key="2">
    <source>
        <dbReference type="ARBA" id="ARBA00022723"/>
    </source>
</evidence>
<dbReference type="SUPFAM" id="SSF57850">
    <property type="entry name" value="RING/U-box"/>
    <property type="match status" value="1"/>
</dbReference>
<name>A0A9W9Z3Z6_9CNID</name>
<gene>
    <name evidence="11" type="ORF">OS493_005109</name>
</gene>
<dbReference type="PANTHER" id="PTHR25462:SF296">
    <property type="entry name" value="MEIOTIC P26, ISOFORM F"/>
    <property type="match status" value="1"/>
</dbReference>
<keyword evidence="2" id="KW-0479">Metal-binding</keyword>
<dbReference type="Gene3D" id="2.60.40.10">
    <property type="entry name" value="Immunoglobulins"/>
    <property type="match status" value="1"/>
</dbReference>
<evidence type="ECO:0000256" key="5">
    <source>
        <dbReference type="ARBA" id="ARBA00022833"/>
    </source>
</evidence>
<dbReference type="InterPro" id="IPR001841">
    <property type="entry name" value="Znf_RING"/>
</dbReference>
<dbReference type="InterPro" id="IPR013783">
    <property type="entry name" value="Ig-like_fold"/>
</dbReference>
<evidence type="ECO:0000313" key="11">
    <source>
        <dbReference type="EMBL" id="KAJ7374761.1"/>
    </source>
</evidence>
<dbReference type="InterPro" id="IPR001298">
    <property type="entry name" value="Filamin/ABP280_rpt"/>
</dbReference>
<evidence type="ECO:0000259" key="10">
    <source>
        <dbReference type="PROSITE" id="PS50119"/>
    </source>
</evidence>
<dbReference type="InterPro" id="IPR017907">
    <property type="entry name" value="Znf_RING_CS"/>
</dbReference>
<feature type="domain" description="B box-type" evidence="10">
    <location>
        <begin position="97"/>
        <end position="144"/>
    </location>
</feature>
<dbReference type="SMART" id="SM00336">
    <property type="entry name" value="BBOX"/>
    <property type="match status" value="2"/>
</dbReference>
<dbReference type="EMBL" id="MU826827">
    <property type="protein sequence ID" value="KAJ7374761.1"/>
    <property type="molecule type" value="Genomic_DNA"/>
</dbReference>
<dbReference type="PROSITE" id="PS50119">
    <property type="entry name" value="ZF_BBOX"/>
    <property type="match status" value="2"/>
</dbReference>
<keyword evidence="3" id="KW-0677">Repeat</keyword>
<dbReference type="CDD" id="cd19757">
    <property type="entry name" value="Bbox1"/>
    <property type="match status" value="1"/>
</dbReference>
<evidence type="ECO:0000256" key="3">
    <source>
        <dbReference type="ARBA" id="ARBA00022737"/>
    </source>
</evidence>
<dbReference type="Pfam" id="PF00630">
    <property type="entry name" value="Filamin"/>
    <property type="match status" value="1"/>
</dbReference>
<dbReference type="AlphaFoldDB" id="A0A9W9Z3Z6"/>
<dbReference type="SUPFAM" id="SSF81296">
    <property type="entry name" value="E set domains"/>
    <property type="match status" value="1"/>
</dbReference>
<dbReference type="InterPro" id="IPR017868">
    <property type="entry name" value="Filamin/ABP280_repeat-like"/>
</dbReference>
<dbReference type="PROSITE" id="PS00518">
    <property type="entry name" value="ZF_RING_1"/>
    <property type="match status" value="1"/>
</dbReference>
<evidence type="ECO:0000256" key="7">
    <source>
        <dbReference type="PROSITE-ProRule" id="PRU00087"/>
    </source>
</evidence>
<comment type="caution">
    <text evidence="11">The sequence shown here is derived from an EMBL/GenBank/DDBJ whole genome shotgun (WGS) entry which is preliminary data.</text>
</comment>
<dbReference type="PROSITE" id="PS50194">
    <property type="entry name" value="FILAMIN_REPEAT"/>
    <property type="match status" value="1"/>
</dbReference>
<keyword evidence="4 6" id="KW-0863">Zinc-finger</keyword>
<evidence type="ECO:0000259" key="9">
    <source>
        <dbReference type="PROSITE" id="PS50089"/>
    </source>
</evidence>
<evidence type="ECO:0000256" key="1">
    <source>
        <dbReference type="ARBA" id="ARBA00008518"/>
    </source>
</evidence>
<dbReference type="InterPro" id="IPR013083">
    <property type="entry name" value="Znf_RING/FYVE/PHD"/>
</dbReference>
<dbReference type="Pfam" id="PF00643">
    <property type="entry name" value="zf-B_box"/>
    <property type="match status" value="2"/>
</dbReference>
<comment type="similarity">
    <text evidence="1">Belongs to the TRIM/RBCC family.</text>
</comment>
<accession>A0A9W9Z3Z6</accession>
<dbReference type="InterPro" id="IPR014756">
    <property type="entry name" value="Ig_E-set"/>
</dbReference>
<keyword evidence="12" id="KW-1185">Reference proteome</keyword>
<protein>
    <submittedName>
        <fullName evidence="11">Uncharacterized protein</fullName>
    </submittedName>
</protein>
<dbReference type="PROSITE" id="PS50089">
    <property type="entry name" value="ZF_RING_2"/>
    <property type="match status" value="1"/>
</dbReference>
<feature type="region of interest" description="Disordered" evidence="8">
    <location>
        <begin position="471"/>
        <end position="533"/>
    </location>
</feature>
<reference evidence="11" key="1">
    <citation type="submission" date="2023-01" db="EMBL/GenBank/DDBJ databases">
        <title>Genome assembly of the deep-sea coral Lophelia pertusa.</title>
        <authorList>
            <person name="Herrera S."/>
            <person name="Cordes E."/>
        </authorList>
    </citation>
    <scope>NUCLEOTIDE SEQUENCE</scope>
    <source>
        <strain evidence="11">USNM1676648</strain>
        <tissue evidence="11">Polyp</tissue>
    </source>
</reference>
<dbReference type="OrthoDB" id="342730at2759"/>
<dbReference type="Gene3D" id="3.30.40.10">
    <property type="entry name" value="Zinc/RING finger domain, C3HC4 (zinc finger)"/>
    <property type="match status" value="1"/>
</dbReference>
<dbReference type="Proteomes" id="UP001163046">
    <property type="component" value="Unassembled WGS sequence"/>
</dbReference>
<feature type="repeat" description="Filamin" evidence="7">
    <location>
        <begin position="361"/>
        <end position="464"/>
    </location>
</feature>
<proteinExistence type="inferred from homology"/>
<dbReference type="CDD" id="cd19769">
    <property type="entry name" value="Bbox2_TRIM16-like"/>
    <property type="match status" value="1"/>
</dbReference>
<organism evidence="11 12">
    <name type="scientific">Desmophyllum pertusum</name>
    <dbReference type="NCBI Taxonomy" id="174260"/>
    <lineage>
        <taxon>Eukaryota</taxon>
        <taxon>Metazoa</taxon>
        <taxon>Cnidaria</taxon>
        <taxon>Anthozoa</taxon>
        <taxon>Hexacorallia</taxon>
        <taxon>Scleractinia</taxon>
        <taxon>Caryophylliina</taxon>
        <taxon>Caryophylliidae</taxon>
        <taxon>Desmophyllum</taxon>
    </lineage>
</organism>
<evidence type="ECO:0000256" key="6">
    <source>
        <dbReference type="PROSITE-ProRule" id="PRU00024"/>
    </source>
</evidence>
<dbReference type="InterPro" id="IPR000315">
    <property type="entry name" value="Znf_B-box"/>
</dbReference>
<dbReference type="PANTHER" id="PTHR25462">
    <property type="entry name" value="BONUS, ISOFORM C-RELATED"/>
    <property type="match status" value="1"/>
</dbReference>
<feature type="domain" description="RING-type" evidence="9">
    <location>
        <begin position="17"/>
        <end position="62"/>
    </location>
</feature>
<dbReference type="Gene3D" id="3.30.160.60">
    <property type="entry name" value="Classic Zinc Finger"/>
    <property type="match status" value="1"/>
</dbReference>
<feature type="domain" description="B box-type" evidence="10">
    <location>
        <begin position="157"/>
        <end position="197"/>
    </location>
</feature>
<evidence type="ECO:0000313" key="12">
    <source>
        <dbReference type="Proteomes" id="UP001163046"/>
    </source>
</evidence>
<dbReference type="Pfam" id="PF13639">
    <property type="entry name" value="zf-RING_2"/>
    <property type="match status" value="1"/>
</dbReference>
<dbReference type="SMART" id="SM00184">
    <property type="entry name" value="RING"/>
    <property type="match status" value="2"/>
</dbReference>
<dbReference type="SUPFAM" id="SSF57845">
    <property type="entry name" value="B-box zinc-binding domain"/>
    <property type="match status" value="1"/>
</dbReference>
<evidence type="ECO:0000256" key="8">
    <source>
        <dbReference type="SAM" id="MobiDB-lite"/>
    </source>
</evidence>
<sequence>MAQSKSFIDVVKRELECSVCQEQFSEINEPKILKCLHTFCKSCLEAWLRQQRRGALSCPTCRQITGCPNNNINSLPSNLFYKQMVDIVKAYSGQGQEHSPHCGNCDEEKSLKFYCSDCNCFLCEECAGAHRKLKVLNGHHVKEIGNFESSDARDYARRANVCKQHKDEVRFYCEQCVICICRDCAILEHRDHNIVSLDKGLEKKKSEIENKMRAVQTNGSRLRNQKGSLEKRRMRVNNSFAQATEEVHRAAKRNIELIRQHEASVTEQLIKQKETFQAEFSNTVTSLDEKLMEIESSLDFGKHVLERNNLPEILNVEEVLEQRFQELLQPSEFSMKLNYSEFKYVPNDLSSLKDPPGKLFTTNTEPSFSLAEGMGLTEGTQGEDCSFTVITMDSQSKKTYSEIDRVDVDIRSLQTGTAMKGNRIRDTRDGCYKVSYKPEAAGEFNVLITVASEAIKGSPFQLKVKKRELKGRKKGKQYAESTGMQLPSHWTPQPKDQQGKDTTVHLFKLDPTQNAPEYATAKSLDSPTEIPAG</sequence>
<dbReference type="GO" id="GO:0008270">
    <property type="term" value="F:zinc ion binding"/>
    <property type="evidence" value="ECO:0007669"/>
    <property type="project" value="UniProtKB-KW"/>
</dbReference>
<dbReference type="InterPro" id="IPR047153">
    <property type="entry name" value="TRIM45/56/19-like"/>
</dbReference>
<evidence type="ECO:0000256" key="4">
    <source>
        <dbReference type="ARBA" id="ARBA00022771"/>
    </source>
</evidence>
<feature type="compositionally biased region" description="Polar residues" evidence="8">
    <location>
        <begin position="479"/>
        <end position="496"/>
    </location>
</feature>